<evidence type="ECO:0000256" key="3">
    <source>
        <dbReference type="ARBA" id="ARBA00022806"/>
    </source>
</evidence>
<dbReference type="Pfam" id="PF00176">
    <property type="entry name" value="SNF2-rel_dom"/>
    <property type="match status" value="1"/>
</dbReference>
<name>A0A8J3B5R0_9BACI</name>
<feature type="domain" description="Helicase ATP-binding" evidence="6">
    <location>
        <begin position="115"/>
        <end position="287"/>
    </location>
</feature>
<keyword evidence="1" id="KW-0547">Nucleotide-binding</keyword>
<protein>
    <submittedName>
        <fullName evidence="8">RNA helicase</fullName>
    </submittedName>
</protein>
<keyword evidence="3 8" id="KW-0347">Helicase</keyword>
<dbReference type="InterPro" id="IPR024975">
    <property type="entry name" value="NOV_C"/>
</dbReference>
<dbReference type="RefSeq" id="WP_188816797.1">
    <property type="nucleotide sequence ID" value="NZ_BMOF01000008.1"/>
</dbReference>
<dbReference type="GO" id="GO:0005524">
    <property type="term" value="F:ATP binding"/>
    <property type="evidence" value="ECO:0007669"/>
    <property type="project" value="UniProtKB-KW"/>
</dbReference>
<gene>
    <name evidence="8" type="ORF">GCM10007043_06810</name>
</gene>
<dbReference type="InterPro" id="IPR038718">
    <property type="entry name" value="SNF2-like_sf"/>
</dbReference>
<dbReference type="InterPro" id="IPR049730">
    <property type="entry name" value="SNF2/RAD54-like_C"/>
</dbReference>
<dbReference type="PANTHER" id="PTHR45766">
    <property type="entry name" value="DNA ANNEALING HELICASE AND ENDONUCLEASE ZRANB3 FAMILY MEMBER"/>
    <property type="match status" value="1"/>
</dbReference>
<dbReference type="SUPFAM" id="SSF52540">
    <property type="entry name" value="P-loop containing nucleoside triphosphate hydrolases"/>
    <property type="match status" value="2"/>
</dbReference>
<dbReference type="GO" id="GO:0004386">
    <property type="term" value="F:helicase activity"/>
    <property type="evidence" value="ECO:0007669"/>
    <property type="project" value="UniProtKB-KW"/>
</dbReference>
<dbReference type="Gene3D" id="3.40.50.300">
    <property type="entry name" value="P-loop containing nucleotide triphosphate hydrolases"/>
    <property type="match status" value="1"/>
</dbReference>
<sequence length="1178" mass="134856">MRLEELAPGIRVRGLVPDQVVTLIDVQSHGSDVVEVVYKDPSGRIDNRLIFRYQAERLEPVQPDAQWSFQADGARFRLAVEALRIRLAHLFDPLLAVHTSLIEPLPHQIAAVYGIMLKRQPLRFLLADDPGAGKTIMAGLLIKELLLRGEVQRCLIVAPGSLVEQWQDELESKFHLRFALLCRQSFAESPSGNPFAEQPLLIARLDHLSRDGEAQAKLAKTEWDLVIVDEAHKMAATRFGSEIKETKRFKLGKLLSRIARHFLLMTATPHNGKEEDFQLFLSLLDPDRFEGRYRGATLGPIDDLMRRLTKEQLVTFDGKPLFPERRAYTVTYQLSPEEAELYQAVTAYVREQWNRIDRLADHENQRRTVGLALTILQRRLASSPEAIYQSLRRRRERLEGWLQEVRRKAHDGHLHWLQMSTVETPDDLEDLDDLPDDEEVEAEIAHRATAARTVAELEAEIAVLRELEEKARRLRQSGRDRKWEELALLLEGDPNREASHWMRDERGQRRKLVIFTEHRDTLHYLAEKIRNLLGQHEAVVTIHGSMRREERKEAQERFCHDPAAVVLIATDAAGEGINLHRAAHLMVNYDLPWNPNRLEQRFGRIHRIGQREVCHLWNLVAEGTREGDVLAHLLRKLEAERKALGGAVFDILGKLFQGNRLRDLLIEAIRYGERPDVRARLHQVVDQELDRERLAKLLQEHALTGELLDPNTLRRVRDEMERAAARRLQPHFIASFFRNAFAHLGGQIREREKGRYEIVAVPPAVLRRARERSRGTPVLPRYARVCFDKALMDIPGKPAAEFLCPGHPLLDAVVDLILERHGDALREGAILVDEHDNGQEMRVLVMLEHAICDGTVLPNGEHRVVSKRLVFVEIPPDGTPRAAGYAPHLDLRPLTEDERARIQPLLEQQTWARAAVENQALEYAIRQLVPEHMHEVEALRTEQVAKTRRAVRQRLLEAIAYWDRRAAELRMQEREGKPNARLNAENARRRADELEERLRRRMAELDREAQLFARPPVILGAALVVPAGLLRDEGETAGAHEGGSPDDRRTVERIAMETVMAVERALGHEPRDVSADRRGYDIESRDRQTGTLRFIEVKGRVAGAPTVTVTRNEILTALNRPDAYWLAVVEVADGRTQRVVYIHRPFRNEPDFAATSVNYDLPELMAKGEDLTWLIGRS</sequence>
<dbReference type="GO" id="GO:0016787">
    <property type="term" value="F:hydrolase activity"/>
    <property type="evidence" value="ECO:0007669"/>
    <property type="project" value="UniProtKB-KW"/>
</dbReference>
<evidence type="ECO:0000313" key="8">
    <source>
        <dbReference type="EMBL" id="GGJ95655.1"/>
    </source>
</evidence>
<feature type="coiled-coil region" evidence="5">
    <location>
        <begin position="447"/>
        <end position="477"/>
    </location>
</feature>
<keyword evidence="9" id="KW-1185">Reference proteome</keyword>
<dbReference type="InterPro" id="IPR001650">
    <property type="entry name" value="Helicase_C-like"/>
</dbReference>
<dbReference type="PANTHER" id="PTHR45766:SF6">
    <property type="entry name" value="SWI_SNF-RELATED MATRIX-ASSOCIATED ACTIN-DEPENDENT REGULATOR OF CHROMATIN SUBFAMILY A-LIKE PROTEIN 1"/>
    <property type="match status" value="1"/>
</dbReference>
<comment type="caution">
    <text evidence="8">The sequence shown here is derived from an EMBL/GenBank/DDBJ whole genome shotgun (WGS) entry which is preliminary data.</text>
</comment>
<dbReference type="PROSITE" id="PS51194">
    <property type="entry name" value="HELICASE_CTER"/>
    <property type="match status" value="1"/>
</dbReference>
<proteinExistence type="predicted"/>
<dbReference type="Pfam" id="PF13020">
    <property type="entry name" value="NOV_C"/>
    <property type="match status" value="1"/>
</dbReference>
<dbReference type="SMART" id="SM00487">
    <property type="entry name" value="DEXDc"/>
    <property type="match status" value="1"/>
</dbReference>
<dbReference type="PROSITE" id="PS51192">
    <property type="entry name" value="HELICASE_ATP_BIND_1"/>
    <property type="match status" value="1"/>
</dbReference>
<dbReference type="InterPro" id="IPR027417">
    <property type="entry name" value="P-loop_NTPase"/>
</dbReference>
<feature type="domain" description="Helicase C-terminal" evidence="7">
    <location>
        <begin position="482"/>
        <end position="656"/>
    </location>
</feature>
<evidence type="ECO:0000259" key="6">
    <source>
        <dbReference type="PROSITE" id="PS51192"/>
    </source>
</evidence>
<dbReference type="AlphaFoldDB" id="A0A8J3B5R0"/>
<dbReference type="InterPro" id="IPR000330">
    <property type="entry name" value="SNF2_N"/>
</dbReference>
<dbReference type="EMBL" id="BMOF01000008">
    <property type="protein sequence ID" value="GGJ95655.1"/>
    <property type="molecule type" value="Genomic_DNA"/>
</dbReference>
<dbReference type="Pfam" id="PF00271">
    <property type="entry name" value="Helicase_C"/>
    <property type="match status" value="1"/>
</dbReference>
<reference evidence="8" key="2">
    <citation type="submission" date="2020-09" db="EMBL/GenBank/DDBJ databases">
        <authorList>
            <person name="Sun Q."/>
            <person name="Ohkuma M."/>
        </authorList>
    </citation>
    <scope>NUCLEOTIDE SEQUENCE</scope>
    <source>
        <strain evidence="8">JCM 14719</strain>
    </source>
</reference>
<keyword evidence="5" id="KW-0175">Coiled coil</keyword>
<dbReference type="Gene3D" id="3.40.50.10810">
    <property type="entry name" value="Tandem AAA-ATPase domain"/>
    <property type="match status" value="1"/>
</dbReference>
<organism evidence="8 9">
    <name type="scientific">Calditerricola satsumensis</name>
    <dbReference type="NCBI Taxonomy" id="373054"/>
    <lineage>
        <taxon>Bacteria</taxon>
        <taxon>Bacillati</taxon>
        <taxon>Bacillota</taxon>
        <taxon>Bacilli</taxon>
        <taxon>Bacillales</taxon>
        <taxon>Bacillaceae</taxon>
        <taxon>Calditerricola</taxon>
    </lineage>
</organism>
<evidence type="ECO:0000256" key="1">
    <source>
        <dbReference type="ARBA" id="ARBA00022741"/>
    </source>
</evidence>
<evidence type="ECO:0000259" key="7">
    <source>
        <dbReference type="PROSITE" id="PS51194"/>
    </source>
</evidence>
<dbReference type="SMART" id="SM00490">
    <property type="entry name" value="HELICc"/>
    <property type="match status" value="1"/>
</dbReference>
<keyword evidence="4" id="KW-0067">ATP-binding</keyword>
<dbReference type="CDD" id="cd18793">
    <property type="entry name" value="SF2_C_SNF"/>
    <property type="match status" value="1"/>
</dbReference>
<accession>A0A8J3B5R0</accession>
<evidence type="ECO:0000256" key="5">
    <source>
        <dbReference type="SAM" id="Coils"/>
    </source>
</evidence>
<dbReference type="Proteomes" id="UP000637720">
    <property type="component" value="Unassembled WGS sequence"/>
</dbReference>
<evidence type="ECO:0000256" key="4">
    <source>
        <dbReference type="ARBA" id="ARBA00022840"/>
    </source>
</evidence>
<evidence type="ECO:0000256" key="2">
    <source>
        <dbReference type="ARBA" id="ARBA00022801"/>
    </source>
</evidence>
<evidence type="ECO:0000313" key="9">
    <source>
        <dbReference type="Proteomes" id="UP000637720"/>
    </source>
</evidence>
<dbReference type="InterPro" id="IPR014001">
    <property type="entry name" value="Helicase_ATP-bd"/>
</dbReference>
<feature type="coiled-coil region" evidence="5">
    <location>
        <begin position="977"/>
        <end position="1011"/>
    </location>
</feature>
<reference evidence="8" key="1">
    <citation type="journal article" date="2014" name="Int. J. Syst. Evol. Microbiol.">
        <title>Complete genome sequence of Corynebacterium casei LMG S-19264T (=DSM 44701T), isolated from a smear-ripened cheese.</title>
        <authorList>
            <consortium name="US DOE Joint Genome Institute (JGI-PGF)"/>
            <person name="Walter F."/>
            <person name="Albersmeier A."/>
            <person name="Kalinowski J."/>
            <person name="Ruckert C."/>
        </authorList>
    </citation>
    <scope>NUCLEOTIDE SEQUENCE</scope>
    <source>
        <strain evidence="8">JCM 14719</strain>
    </source>
</reference>
<keyword evidence="2" id="KW-0378">Hydrolase</keyword>
<dbReference type="InterPro" id="IPR057342">
    <property type="entry name" value="DEXDc_RapA"/>
</dbReference>
<dbReference type="CDD" id="cd18011">
    <property type="entry name" value="DEXDc_RapA"/>
    <property type="match status" value="1"/>
</dbReference>